<dbReference type="PANTHER" id="PTHR33116:SF86">
    <property type="entry name" value="REVERSE TRANSCRIPTASE DOMAIN-CONTAINING PROTEIN"/>
    <property type="match status" value="1"/>
</dbReference>
<dbReference type="Pfam" id="PF13456">
    <property type="entry name" value="RVT_3"/>
    <property type="match status" value="1"/>
</dbReference>
<name>A0A6D2KQ69_9BRAS</name>
<dbReference type="EMBL" id="CACVBM020001562">
    <property type="protein sequence ID" value="CAA7054144.1"/>
    <property type="molecule type" value="Genomic_DNA"/>
</dbReference>
<dbReference type="InterPro" id="IPR026960">
    <property type="entry name" value="RVT-Znf"/>
</dbReference>
<dbReference type="InterPro" id="IPR000477">
    <property type="entry name" value="RT_dom"/>
</dbReference>
<protein>
    <recommendedName>
        <fullName evidence="1">Reverse transcriptase domain-containing protein</fullName>
    </recommendedName>
</protein>
<keyword evidence="3" id="KW-1185">Reference proteome</keyword>
<evidence type="ECO:0000259" key="1">
    <source>
        <dbReference type="PROSITE" id="PS50878"/>
    </source>
</evidence>
<dbReference type="OrthoDB" id="1104070at2759"/>
<dbReference type="GO" id="GO:0004523">
    <property type="term" value="F:RNA-DNA hybrid ribonuclease activity"/>
    <property type="evidence" value="ECO:0007669"/>
    <property type="project" value="InterPro"/>
</dbReference>
<dbReference type="InterPro" id="IPR002156">
    <property type="entry name" value="RNaseH_domain"/>
</dbReference>
<dbReference type="Pfam" id="PF00078">
    <property type="entry name" value="RVT_1"/>
    <property type="match status" value="1"/>
</dbReference>
<accession>A0A6D2KQ69</accession>
<dbReference type="GO" id="GO:0003676">
    <property type="term" value="F:nucleic acid binding"/>
    <property type="evidence" value="ECO:0007669"/>
    <property type="project" value="InterPro"/>
</dbReference>
<dbReference type="InterPro" id="IPR012337">
    <property type="entry name" value="RNaseH-like_sf"/>
</dbReference>
<evidence type="ECO:0000313" key="2">
    <source>
        <dbReference type="EMBL" id="CAA7054144.1"/>
    </source>
</evidence>
<comment type="caution">
    <text evidence="2">The sequence shown here is derived from an EMBL/GenBank/DDBJ whole genome shotgun (WGS) entry which is preliminary data.</text>
</comment>
<feature type="domain" description="Reverse transcriptase" evidence="1">
    <location>
        <begin position="1"/>
        <end position="224"/>
    </location>
</feature>
<dbReference type="Pfam" id="PF13966">
    <property type="entry name" value="zf-RVT"/>
    <property type="match status" value="1"/>
</dbReference>
<dbReference type="Gene3D" id="3.30.420.10">
    <property type="entry name" value="Ribonuclease H-like superfamily/Ribonuclease H"/>
    <property type="match status" value="1"/>
</dbReference>
<dbReference type="Proteomes" id="UP000467841">
    <property type="component" value="Unassembled WGS sequence"/>
</dbReference>
<dbReference type="InterPro" id="IPR036397">
    <property type="entry name" value="RNaseH_sf"/>
</dbReference>
<dbReference type="PANTHER" id="PTHR33116">
    <property type="entry name" value="REVERSE TRANSCRIPTASE ZINC-BINDING DOMAIN-CONTAINING PROTEIN-RELATED-RELATED"/>
    <property type="match status" value="1"/>
</dbReference>
<gene>
    <name evidence="2" type="ORF">MERR_LOCUS41380</name>
</gene>
<dbReference type="CDD" id="cd01650">
    <property type="entry name" value="RT_nLTR_like"/>
    <property type="match status" value="1"/>
</dbReference>
<evidence type="ECO:0000313" key="3">
    <source>
        <dbReference type="Proteomes" id="UP000467841"/>
    </source>
</evidence>
<proteinExistence type="predicted"/>
<sequence length="835" mass="93510">MLTLRLQPILNGLISENQSAFVPGRAISENVLITHEVLHFLKTSGAKKHCSMAVKTDMSKAYDRIEWDFLIAVQRKLGFQEKWINWIHQCVSTVKYSYLINDGAHAAVTPQRGIRQGDPLSPYIFILCGEVLSGLCRRAQRDGTLPGIRVARGSPLINHLLFANDTMFFCKSNKKNCETLHQILQTYEEASGQVINLGKSSITFANKTNIETKEKAKEILGITALGGQGKYLGLPEHFGRKKKDLFALIVDRIRRKAVSWSSRFLSGAGKMTMLQAVLSAIPTYTMSCFKLPISLCKRIQSAMTRFWWDETSGKKKMCWVAWKKLTRSKKDGGLGFRDVEAFNDALLAKLSWRILTNPNCLLARVLKGKYFRYTSFLEARPRKSASHGWQGLLVGRDLLRLNLGKAIGNGEATSIWNDPWLSLETPTKPMGPATLGTAEWTVAKLIDPHTKTWNKEKILSVLPNLEQQILCVKPSVLGKEDKYIWLATESGEYTSKTGYHIAFAKQSIEITVLDTNNESSINWTRDVWNAHTSQKLKVFLWKLSSGALALGENLFSRGIKANAVCNRCGELETREHMLFLCSFAKQVWEATPVRNLPSFTSDQTFGTILQEVKSWICLPPVGLMGSSLFPWICWFLWLARNKQIFDERGFSLSDTITKAISKAREWEAAQITTPTTERRLGTGEALPLHPQATICFVDATWTVENQAAGYGWLFKTQAGVVIREGHKSEAPVRSPLAAEALALREALMDAKSRGWTNLCFKSDSQTLIRAIRSTENIAEIYGVLQDIHILASSFVTIAFDFMPRSNNLQADSIAKFALSSFVSLSLFSSLVTQNG</sequence>
<dbReference type="PROSITE" id="PS50878">
    <property type="entry name" value="RT_POL"/>
    <property type="match status" value="1"/>
</dbReference>
<dbReference type="AlphaFoldDB" id="A0A6D2KQ69"/>
<dbReference type="SUPFAM" id="SSF53098">
    <property type="entry name" value="Ribonuclease H-like"/>
    <property type="match status" value="1"/>
</dbReference>
<organism evidence="2 3">
    <name type="scientific">Microthlaspi erraticum</name>
    <dbReference type="NCBI Taxonomy" id="1685480"/>
    <lineage>
        <taxon>Eukaryota</taxon>
        <taxon>Viridiplantae</taxon>
        <taxon>Streptophyta</taxon>
        <taxon>Embryophyta</taxon>
        <taxon>Tracheophyta</taxon>
        <taxon>Spermatophyta</taxon>
        <taxon>Magnoliopsida</taxon>
        <taxon>eudicotyledons</taxon>
        <taxon>Gunneridae</taxon>
        <taxon>Pentapetalae</taxon>
        <taxon>rosids</taxon>
        <taxon>malvids</taxon>
        <taxon>Brassicales</taxon>
        <taxon>Brassicaceae</taxon>
        <taxon>Coluteocarpeae</taxon>
        <taxon>Microthlaspi</taxon>
    </lineage>
</organism>
<dbReference type="InterPro" id="IPR044730">
    <property type="entry name" value="RNase_H-like_dom_plant"/>
</dbReference>
<reference evidence="2" key="1">
    <citation type="submission" date="2020-01" db="EMBL/GenBank/DDBJ databases">
        <authorList>
            <person name="Mishra B."/>
        </authorList>
    </citation>
    <scope>NUCLEOTIDE SEQUENCE [LARGE SCALE GENOMIC DNA]</scope>
</reference>
<dbReference type="CDD" id="cd06222">
    <property type="entry name" value="RNase_H_like"/>
    <property type="match status" value="1"/>
</dbReference>